<keyword evidence="3" id="KW-0813">Transport</keyword>
<evidence type="ECO:0000313" key="9">
    <source>
        <dbReference type="EMBL" id="GLB51773.1"/>
    </source>
</evidence>
<reference evidence="9" key="1">
    <citation type="submission" date="2022-07" db="EMBL/GenBank/DDBJ databases">
        <title>Taxonomy of Novel Oxalotrophic and Methylotrophic Bacteria.</title>
        <authorList>
            <person name="Sahin N."/>
            <person name="Tani A."/>
        </authorList>
    </citation>
    <scope>NUCLEOTIDE SEQUENCE</scope>
    <source>
        <strain evidence="9">AM327</strain>
    </source>
</reference>
<evidence type="ECO:0000256" key="8">
    <source>
        <dbReference type="SAM" id="Phobius"/>
    </source>
</evidence>
<sequence length="362" mass="40825">MNSKIISSGILRAFFIIAAIVLGIKFIEQILPVVVYIILAMVISLMGRPLVSFLKEKVKFPNTLAVVVTMLLLVLLVFGFVSMFIPLISTQSENLSLLKMEDFKSNFDSLYFDIKSYLNSNHIDIEKEIESAHLLNGLNFDYIPTFINGFISFLGSFTIGLFSTLFITFFLLKDAKLVERTIMAIASKKQKRRFKRAMDIVKNLLSRYFIGLGFQILILFVIYTVTLLIFGIEDAVVIAFICALLNLIPYLGPLISFFLMILLTMVSNIGLDFSTQILPTTMYVMVGFIIGQLVDNFFSQPFIFSNSVKSHPLEIFLIIIIAGLVFGPIGMVFCIPAYTVIKVVLKQFFPDNVVVQLLTKNM</sequence>
<protein>
    <submittedName>
        <fullName evidence="9">AI-2E family transporter</fullName>
    </submittedName>
</protein>
<evidence type="ECO:0000256" key="2">
    <source>
        <dbReference type="ARBA" id="ARBA00009773"/>
    </source>
</evidence>
<comment type="caution">
    <text evidence="9">The sequence shown here is derived from an EMBL/GenBank/DDBJ whole genome shotgun (WGS) entry which is preliminary data.</text>
</comment>
<name>A0A9W6EVN8_9FLAO</name>
<dbReference type="GO" id="GO:0005886">
    <property type="term" value="C:plasma membrane"/>
    <property type="evidence" value="ECO:0007669"/>
    <property type="project" value="UniProtKB-SubCell"/>
</dbReference>
<evidence type="ECO:0000256" key="5">
    <source>
        <dbReference type="ARBA" id="ARBA00022692"/>
    </source>
</evidence>
<dbReference type="PANTHER" id="PTHR21716">
    <property type="entry name" value="TRANSMEMBRANE PROTEIN"/>
    <property type="match status" value="1"/>
</dbReference>
<keyword evidence="5 8" id="KW-0812">Transmembrane</keyword>
<keyword evidence="6 8" id="KW-1133">Transmembrane helix</keyword>
<evidence type="ECO:0000256" key="4">
    <source>
        <dbReference type="ARBA" id="ARBA00022475"/>
    </source>
</evidence>
<comment type="subcellular location">
    <subcellularLocation>
        <location evidence="1">Cell membrane</location>
        <topology evidence="1">Multi-pass membrane protein</topology>
    </subcellularLocation>
</comment>
<evidence type="ECO:0000256" key="1">
    <source>
        <dbReference type="ARBA" id="ARBA00004651"/>
    </source>
</evidence>
<keyword evidence="7 8" id="KW-0472">Membrane</keyword>
<dbReference type="InterPro" id="IPR002549">
    <property type="entry name" value="AI-2E-like"/>
</dbReference>
<dbReference type="EMBL" id="BRVP01000004">
    <property type="protein sequence ID" value="GLB51773.1"/>
    <property type="molecule type" value="Genomic_DNA"/>
</dbReference>
<feature type="transmembrane region" description="Helical" evidence="8">
    <location>
        <begin position="315"/>
        <end position="341"/>
    </location>
</feature>
<feature type="transmembrane region" description="Helical" evidence="8">
    <location>
        <begin position="277"/>
        <end position="295"/>
    </location>
</feature>
<dbReference type="PANTHER" id="PTHR21716:SF53">
    <property type="entry name" value="PERMEASE PERM-RELATED"/>
    <property type="match status" value="1"/>
</dbReference>
<keyword evidence="10" id="KW-1185">Reference proteome</keyword>
<organism evidence="9 10">
    <name type="scientific">Neptunitalea chrysea</name>
    <dbReference type="NCBI Taxonomy" id="1647581"/>
    <lineage>
        <taxon>Bacteria</taxon>
        <taxon>Pseudomonadati</taxon>
        <taxon>Bacteroidota</taxon>
        <taxon>Flavobacteriia</taxon>
        <taxon>Flavobacteriales</taxon>
        <taxon>Flavobacteriaceae</taxon>
        <taxon>Neptunitalea</taxon>
    </lineage>
</organism>
<proteinExistence type="inferred from homology"/>
<evidence type="ECO:0000256" key="7">
    <source>
        <dbReference type="ARBA" id="ARBA00023136"/>
    </source>
</evidence>
<evidence type="ECO:0000256" key="6">
    <source>
        <dbReference type="ARBA" id="ARBA00022989"/>
    </source>
</evidence>
<dbReference type="Pfam" id="PF01594">
    <property type="entry name" value="AI-2E_transport"/>
    <property type="match status" value="1"/>
</dbReference>
<evidence type="ECO:0000256" key="3">
    <source>
        <dbReference type="ARBA" id="ARBA00022448"/>
    </source>
</evidence>
<feature type="transmembrane region" description="Helical" evidence="8">
    <location>
        <begin position="146"/>
        <end position="172"/>
    </location>
</feature>
<feature type="transmembrane region" description="Helical" evidence="8">
    <location>
        <begin position="33"/>
        <end position="51"/>
    </location>
</feature>
<feature type="transmembrane region" description="Helical" evidence="8">
    <location>
        <begin position="208"/>
        <end position="232"/>
    </location>
</feature>
<feature type="transmembrane region" description="Helical" evidence="8">
    <location>
        <begin position="9"/>
        <end position="27"/>
    </location>
</feature>
<keyword evidence="4" id="KW-1003">Cell membrane</keyword>
<comment type="similarity">
    <text evidence="2">Belongs to the autoinducer-2 exporter (AI-2E) (TC 2.A.86) family.</text>
</comment>
<dbReference type="AlphaFoldDB" id="A0A9W6EVN8"/>
<accession>A0A9W6EVN8</accession>
<feature type="transmembrane region" description="Helical" evidence="8">
    <location>
        <begin position="238"/>
        <end position="265"/>
    </location>
</feature>
<evidence type="ECO:0000313" key="10">
    <source>
        <dbReference type="Proteomes" id="UP001143545"/>
    </source>
</evidence>
<gene>
    <name evidence="9" type="ORF">NBRC110019_08120</name>
</gene>
<dbReference type="Proteomes" id="UP001143545">
    <property type="component" value="Unassembled WGS sequence"/>
</dbReference>
<dbReference type="RefSeq" id="WP_281752659.1">
    <property type="nucleotide sequence ID" value="NZ_BRVP01000004.1"/>
</dbReference>
<feature type="transmembrane region" description="Helical" evidence="8">
    <location>
        <begin position="63"/>
        <end position="88"/>
    </location>
</feature>